<feature type="compositionally biased region" description="Basic and acidic residues" evidence="4">
    <location>
        <begin position="7"/>
        <end position="16"/>
    </location>
</feature>
<feature type="compositionally biased region" description="Acidic residues" evidence="4">
    <location>
        <begin position="37"/>
        <end position="47"/>
    </location>
</feature>
<evidence type="ECO:0000256" key="1">
    <source>
        <dbReference type="ARBA" id="ARBA00022737"/>
    </source>
</evidence>
<dbReference type="PANTHER" id="PTHR24198:SF165">
    <property type="entry name" value="ANKYRIN REPEAT-CONTAINING PROTEIN-RELATED"/>
    <property type="match status" value="1"/>
</dbReference>
<keyword evidence="2 3" id="KW-0040">ANK repeat</keyword>
<feature type="repeat" description="ANK" evidence="3">
    <location>
        <begin position="145"/>
        <end position="177"/>
    </location>
</feature>
<feature type="compositionally biased region" description="Basic and acidic residues" evidence="4">
    <location>
        <begin position="53"/>
        <end position="74"/>
    </location>
</feature>
<dbReference type="SMART" id="SM00248">
    <property type="entry name" value="ANK"/>
    <property type="match status" value="4"/>
</dbReference>
<evidence type="ECO:0000313" key="5">
    <source>
        <dbReference type="EMBL" id="KOF71960.1"/>
    </source>
</evidence>
<evidence type="ECO:0000256" key="3">
    <source>
        <dbReference type="PROSITE-ProRule" id="PRU00023"/>
    </source>
</evidence>
<dbReference type="AlphaFoldDB" id="A0A0L8G5U7"/>
<dbReference type="EMBL" id="KQ423905">
    <property type="protein sequence ID" value="KOF71960.1"/>
    <property type="molecule type" value="Genomic_DNA"/>
</dbReference>
<feature type="region of interest" description="Disordered" evidence="4">
    <location>
        <begin position="1"/>
        <end position="74"/>
    </location>
</feature>
<dbReference type="PRINTS" id="PR01415">
    <property type="entry name" value="ANKYRIN"/>
</dbReference>
<dbReference type="InterPro" id="IPR002110">
    <property type="entry name" value="Ankyrin_rpt"/>
</dbReference>
<feature type="repeat" description="ANK" evidence="3">
    <location>
        <begin position="178"/>
        <end position="199"/>
    </location>
</feature>
<feature type="compositionally biased region" description="Polar residues" evidence="4">
    <location>
        <begin position="17"/>
        <end position="32"/>
    </location>
</feature>
<organism evidence="5">
    <name type="scientific">Octopus bimaculoides</name>
    <name type="common">California two-spotted octopus</name>
    <dbReference type="NCBI Taxonomy" id="37653"/>
    <lineage>
        <taxon>Eukaryota</taxon>
        <taxon>Metazoa</taxon>
        <taxon>Spiralia</taxon>
        <taxon>Lophotrochozoa</taxon>
        <taxon>Mollusca</taxon>
        <taxon>Cephalopoda</taxon>
        <taxon>Coleoidea</taxon>
        <taxon>Octopodiformes</taxon>
        <taxon>Octopoda</taxon>
        <taxon>Incirrata</taxon>
        <taxon>Octopodidae</taxon>
        <taxon>Octopus</taxon>
    </lineage>
</organism>
<dbReference type="Pfam" id="PF00023">
    <property type="entry name" value="Ank"/>
    <property type="match status" value="1"/>
</dbReference>
<keyword evidence="1" id="KW-0677">Repeat</keyword>
<proteinExistence type="predicted"/>
<evidence type="ECO:0000256" key="2">
    <source>
        <dbReference type="ARBA" id="ARBA00023043"/>
    </source>
</evidence>
<dbReference type="InterPro" id="IPR036770">
    <property type="entry name" value="Ankyrin_rpt-contain_sf"/>
</dbReference>
<dbReference type="STRING" id="37653.A0A0L8G5U7"/>
<dbReference type="SUPFAM" id="SSF48403">
    <property type="entry name" value="Ankyrin repeat"/>
    <property type="match status" value="1"/>
</dbReference>
<dbReference type="OrthoDB" id="19174at2759"/>
<accession>A0A0L8G5U7</accession>
<feature type="repeat" description="ANK" evidence="3">
    <location>
        <begin position="112"/>
        <end position="144"/>
    </location>
</feature>
<dbReference type="Pfam" id="PF12796">
    <property type="entry name" value="Ank_2"/>
    <property type="match status" value="1"/>
</dbReference>
<gene>
    <name evidence="5" type="ORF">OCBIM_22000249mg</name>
</gene>
<sequence length="241" mass="26944">METDQTSECHESDDGNKNNSSRNGNIFTNNCNLEDTTALEDETEVEETLNSQNKDDGSKIEGDKDGETSSKHSSLKDDMNAYILRASEKGRYDIVEKLLERDPKLLNATDADNYTPLHRSVYSGHVEIVKLLLSKNAKVDASTIDGWQPLHCACHWSQIDIAFLLLQNGADINAQTNGGLTPLHLAAATSCKSILEMLLMNRYLNWNLKNAANENPCQVSKCSSKNFYLFEITEDRINLLK</sequence>
<protein>
    <submittedName>
        <fullName evidence="5">Uncharacterized protein</fullName>
    </submittedName>
</protein>
<dbReference type="EMBL" id="KQ423905">
    <property type="protein sequence ID" value="KOF71961.1"/>
    <property type="molecule type" value="Genomic_DNA"/>
</dbReference>
<reference evidence="5" key="1">
    <citation type="submission" date="2015-07" db="EMBL/GenBank/DDBJ databases">
        <title>MeaNS - Measles Nucleotide Surveillance Program.</title>
        <authorList>
            <person name="Tran T."/>
            <person name="Druce J."/>
        </authorList>
    </citation>
    <scope>NUCLEOTIDE SEQUENCE</scope>
    <source>
        <strain evidence="5">UCB-OBI-ISO-001</strain>
        <tissue evidence="5">Gonad</tissue>
    </source>
</reference>
<dbReference type="Gene3D" id="1.25.40.20">
    <property type="entry name" value="Ankyrin repeat-containing domain"/>
    <property type="match status" value="1"/>
</dbReference>
<evidence type="ECO:0000256" key="4">
    <source>
        <dbReference type="SAM" id="MobiDB-lite"/>
    </source>
</evidence>
<name>A0A0L8G5U7_OCTBM</name>
<dbReference type="PANTHER" id="PTHR24198">
    <property type="entry name" value="ANKYRIN REPEAT AND PROTEIN KINASE DOMAIN-CONTAINING PROTEIN"/>
    <property type="match status" value="1"/>
</dbReference>
<dbReference type="PROSITE" id="PS50088">
    <property type="entry name" value="ANK_REPEAT"/>
    <property type="match status" value="3"/>
</dbReference>
<dbReference type="PROSITE" id="PS50297">
    <property type="entry name" value="ANK_REP_REGION"/>
    <property type="match status" value="3"/>
</dbReference>